<organism evidence="3 4">
    <name type="scientific">Haploplasma axanthum</name>
    <name type="common">Acholeplasma axanthum</name>
    <dbReference type="NCBI Taxonomy" id="29552"/>
    <lineage>
        <taxon>Bacteria</taxon>
        <taxon>Bacillati</taxon>
        <taxon>Mycoplasmatota</taxon>
        <taxon>Mollicutes</taxon>
        <taxon>Acholeplasmatales</taxon>
        <taxon>Acholeplasmataceae</taxon>
        <taxon>Haploplasma</taxon>
    </lineage>
</organism>
<sequence length="439" mass="51903">MYMTKTDYILNTYTESLMIAKSISNRVYQNEFNRLFNLKHIRDKFDNKITIKDIFLNCWDKFKSNNIDKLRSSVIKNVEDIIFCKDYRKGYIAFSCKRCDNFTFTAFSCNSRFCSTCGKKYRDFRSIEIQSKLINVSHRHFVFTVAEELRIYFFKYRDMQNLLFDAVNDTLTNTSITSKKEIANNYKLGFVSFLHTFGRDLKPNPHIHALVAEAKVSSSGNVKKYHYFHFEQLRKYFMFSLLNLMSNYLNESHPSELKAFNILKYYLIKTYSKGFYIYAPPNNSKLTTIKDIANYIARYGSHPAISESRIVSIDYASNTITWKFNPHEDDGLTSDDPNYQGTKFITESIDAFIIKLIRHIPDKHFHLIRYFGFYANKSKTIPKIPKILWINRIRMLKSMLKYTVLLYNTFKFDPHICKCGSKMTFDYSLSYFPMKGCVF</sequence>
<keyword evidence="4" id="KW-1185">Reference proteome</keyword>
<feature type="domain" description="Transposase IS801/IS1294" evidence="1">
    <location>
        <begin position="189"/>
        <end position="377"/>
    </location>
</feature>
<gene>
    <name evidence="3" type="ORF">NCTC10138_01648</name>
</gene>
<dbReference type="Pfam" id="PF14319">
    <property type="entry name" value="Zn_Tnp_IS91"/>
    <property type="match status" value="1"/>
</dbReference>
<dbReference type="EMBL" id="LR215048">
    <property type="protein sequence ID" value="VEU81250.1"/>
    <property type="molecule type" value="Genomic_DNA"/>
</dbReference>
<dbReference type="PANTHER" id="PTHR37023">
    <property type="entry name" value="TRANSPOSASE"/>
    <property type="match status" value="1"/>
</dbReference>
<evidence type="ECO:0000313" key="3">
    <source>
        <dbReference type="EMBL" id="VEU81250.1"/>
    </source>
</evidence>
<feature type="domain" description="Transposase zinc-binding" evidence="2">
    <location>
        <begin position="54"/>
        <end position="145"/>
    </location>
</feature>
<dbReference type="AlphaFoldDB" id="A0A449BG32"/>
<proteinExistence type="predicted"/>
<dbReference type="KEGG" id="aaxa:NCTC10138_01648"/>
<name>A0A449BG32_HAPAX</name>
<dbReference type="GO" id="GO:0004803">
    <property type="term" value="F:transposase activity"/>
    <property type="evidence" value="ECO:0007669"/>
    <property type="project" value="InterPro"/>
</dbReference>
<dbReference type="PANTHER" id="PTHR37023:SF1">
    <property type="entry name" value="ISSOD25 TRANSPOSASE TNPA_ISSOD25"/>
    <property type="match status" value="1"/>
</dbReference>
<dbReference type="Pfam" id="PF04986">
    <property type="entry name" value="Y2_Tnp"/>
    <property type="match status" value="1"/>
</dbReference>
<dbReference type="OrthoDB" id="83115at2"/>
<reference evidence="3 4" key="1">
    <citation type="submission" date="2019-01" db="EMBL/GenBank/DDBJ databases">
        <authorList>
            <consortium name="Pathogen Informatics"/>
        </authorList>
    </citation>
    <scope>NUCLEOTIDE SEQUENCE [LARGE SCALE GENOMIC DNA]</scope>
    <source>
        <strain evidence="3 4">NCTC10138</strain>
    </source>
</reference>
<dbReference type="InterPro" id="IPR007069">
    <property type="entry name" value="Transposase_32"/>
</dbReference>
<dbReference type="GO" id="GO:0003677">
    <property type="term" value="F:DNA binding"/>
    <property type="evidence" value="ECO:0007669"/>
    <property type="project" value="InterPro"/>
</dbReference>
<evidence type="ECO:0000259" key="1">
    <source>
        <dbReference type="Pfam" id="PF04986"/>
    </source>
</evidence>
<dbReference type="GO" id="GO:0006313">
    <property type="term" value="P:DNA transposition"/>
    <property type="evidence" value="ECO:0007669"/>
    <property type="project" value="InterPro"/>
</dbReference>
<evidence type="ECO:0000313" key="4">
    <source>
        <dbReference type="Proteomes" id="UP000289841"/>
    </source>
</evidence>
<evidence type="ECO:0000259" key="2">
    <source>
        <dbReference type="Pfam" id="PF14319"/>
    </source>
</evidence>
<protein>
    <submittedName>
        <fullName evidence="3">Transposase</fullName>
    </submittedName>
</protein>
<dbReference type="InterPro" id="IPR026889">
    <property type="entry name" value="Zn_Tnp"/>
</dbReference>
<accession>A0A449BG32</accession>
<dbReference type="Proteomes" id="UP000289841">
    <property type="component" value="Chromosome"/>
</dbReference>